<evidence type="ECO:0000259" key="3">
    <source>
        <dbReference type="PROSITE" id="PS50222"/>
    </source>
</evidence>
<evidence type="ECO:0000256" key="2">
    <source>
        <dbReference type="ARBA" id="ARBA00022837"/>
    </source>
</evidence>
<dbReference type="InterPro" id="IPR018247">
    <property type="entry name" value="EF_Hand_1_Ca_BS"/>
</dbReference>
<keyword evidence="5" id="KW-1185">Reference proteome</keyword>
<evidence type="ECO:0000256" key="1">
    <source>
        <dbReference type="ARBA" id="ARBA00022737"/>
    </source>
</evidence>
<dbReference type="InterPro" id="IPR011992">
    <property type="entry name" value="EF-hand-dom_pair"/>
</dbReference>
<gene>
    <name evidence="4" type="ORF">M0811_00819</name>
</gene>
<organism evidence="4 5">
    <name type="scientific">Anaeramoeba ignava</name>
    <name type="common">Anaerobic marine amoeba</name>
    <dbReference type="NCBI Taxonomy" id="1746090"/>
    <lineage>
        <taxon>Eukaryota</taxon>
        <taxon>Metamonada</taxon>
        <taxon>Anaeramoebidae</taxon>
        <taxon>Anaeramoeba</taxon>
    </lineage>
</organism>
<feature type="domain" description="EF-hand" evidence="3">
    <location>
        <begin position="9"/>
        <end position="44"/>
    </location>
</feature>
<evidence type="ECO:0000313" key="5">
    <source>
        <dbReference type="Proteomes" id="UP001149090"/>
    </source>
</evidence>
<dbReference type="SUPFAM" id="SSF47473">
    <property type="entry name" value="EF-hand"/>
    <property type="match status" value="1"/>
</dbReference>
<dbReference type="FunFam" id="1.10.238.10:FF:000178">
    <property type="entry name" value="Calmodulin-2 A"/>
    <property type="match status" value="1"/>
</dbReference>
<dbReference type="CDD" id="cd00051">
    <property type="entry name" value="EFh"/>
    <property type="match status" value="1"/>
</dbReference>
<dbReference type="GO" id="GO:0016460">
    <property type="term" value="C:myosin II complex"/>
    <property type="evidence" value="ECO:0007669"/>
    <property type="project" value="TreeGrafter"/>
</dbReference>
<dbReference type="OMA" id="MNACSER"/>
<dbReference type="SMART" id="SM00054">
    <property type="entry name" value="EFh"/>
    <property type="match status" value="4"/>
</dbReference>
<dbReference type="Proteomes" id="UP001149090">
    <property type="component" value="Unassembled WGS sequence"/>
</dbReference>
<dbReference type="AlphaFoldDB" id="A0A9Q0LLY7"/>
<comment type="caution">
    <text evidence="4">The sequence shown here is derived from an EMBL/GenBank/DDBJ whole genome shotgun (WGS) entry which is preliminary data.</text>
</comment>
<dbReference type="PROSITE" id="PS50222">
    <property type="entry name" value="EF_HAND_2"/>
    <property type="match status" value="4"/>
</dbReference>
<dbReference type="EMBL" id="JAPDFW010000070">
    <property type="protein sequence ID" value="KAJ5074190.1"/>
    <property type="molecule type" value="Genomic_DNA"/>
</dbReference>
<dbReference type="OrthoDB" id="26525at2759"/>
<feature type="domain" description="EF-hand" evidence="3">
    <location>
        <begin position="118"/>
        <end position="150"/>
    </location>
</feature>
<keyword evidence="2" id="KW-0106">Calcium</keyword>
<dbReference type="Gene3D" id="1.10.238.10">
    <property type="entry name" value="EF-hand"/>
    <property type="match status" value="2"/>
</dbReference>
<keyword evidence="1" id="KW-0677">Repeat</keyword>
<proteinExistence type="predicted"/>
<dbReference type="PANTHER" id="PTHR23048:SF0">
    <property type="entry name" value="CALMODULIN LIKE 3"/>
    <property type="match status" value="1"/>
</dbReference>
<protein>
    <submittedName>
        <fullName evidence="4">Calmodulin-7</fullName>
    </submittedName>
</protein>
<dbReference type="Pfam" id="PF13499">
    <property type="entry name" value="EF-hand_7"/>
    <property type="match status" value="2"/>
</dbReference>
<dbReference type="PROSITE" id="PS00018">
    <property type="entry name" value="EF_HAND_1"/>
    <property type="match status" value="3"/>
</dbReference>
<reference evidence="4" key="1">
    <citation type="submission" date="2022-10" db="EMBL/GenBank/DDBJ databases">
        <title>Novel sulphate-reducing endosymbionts in the free-living metamonad Anaeramoeba.</title>
        <authorList>
            <person name="Jerlstrom-Hultqvist J."/>
            <person name="Cepicka I."/>
            <person name="Gallot-Lavallee L."/>
            <person name="Salas-Leiva D."/>
            <person name="Curtis B.A."/>
            <person name="Zahonova K."/>
            <person name="Pipaliya S."/>
            <person name="Dacks J."/>
            <person name="Roger A.J."/>
        </authorList>
    </citation>
    <scope>NUCLEOTIDE SEQUENCE</scope>
    <source>
        <strain evidence="4">BMAN</strain>
    </source>
</reference>
<feature type="domain" description="EF-hand" evidence="3">
    <location>
        <begin position="45"/>
        <end position="80"/>
    </location>
</feature>
<dbReference type="InterPro" id="IPR050230">
    <property type="entry name" value="CALM/Myosin/TropC-like"/>
</dbReference>
<dbReference type="PANTHER" id="PTHR23048">
    <property type="entry name" value="MYOSIN LIGHT CHAIN 1, 3"/>
    <property type="match status" value="1"/>
</dbReference>
<dbReference type="InterPro" id="IPR002048">
    <property type="entry name" value="EF_hand_dom"/>
</dbReference>
<feature type="domain" description="EF-hand" evidence="3">
    <location>
        <begin position="82"/>
        <end position="117"/>
    </location>
</feature>
<sequence length="150" mass="17466">MTQQVLTEEQIKEFKETFRLFDKDGDGEITALELKSMLQSLGQNPTDQDIQNMIKEVDVDGDGKIQENEFLKIFERRLNAEEDENFVQMVFKLLDKDDDGYITSAELNHFLNSIGERMTSEELEILINFADTTKQGRVSFEDFKRVVLMK</sequence>
<name>A0A9Q0LLY7_ANAIG</name>
<dbReference type="GO" id="GO:0005509">
    <property type="term" value="F:calcium ion binding"/>
    <property type="evidence" value="ECO:0007669"/>
    <property type="project" value="InterPro"/>
</dbReference>
<evidence type="ECO:0000313" key="4">
    <source>
        <dbReference type="EMBL" id="KAJ5074190.1"/>
    </source>
</evidence>
<accession>A0A9Q0LLY7</accession>